<evidence type="ECO:0000256" key="7">
    <source>
        <dbReference type="PIRSR" id="PIRSR604808-3"/>
    </source>
</evidence>
<feature type="active site" description="Proton acceptor" evidence="5">
    <location>
        <position position="245"/>
    </location>
</feature>
<dbReference type="GO" id="GO:0008081">
    <property type="term" value="F:phosphoric diester hydrolase activity"/>
    <property type="evidence" value="ECO:0007669"/>
    <property type="project" value="TreeGrafter"/>
</dbReference>
<reference evidence="9 10" key="2">
    <citation type="journal article" date="2011" name="Stand. Genomic Sci.">
        <title>Complete genome sequence of the extremely halophilic Halanaerobium praevalens type strain (GSL).</title>
        <authorList>
            <person name="Ivanova N."/>
            <person name="Sikorski J."/>
            <person name="Chertkov O."/>
            <person name="Nolan M."/>
            <person name="Lucas S."/>
            <person name="Hammon N."/>
            <person name="Deshpande S."/>
            <person name="Cheng J.F."/>
            <person name="Tapia R."/>
            <person name="Han C."/>
            <person name="Goodwin L."/>
            <person name="Pitluck S."/>
            <person name="Huntemann M."/>
            <person name="Liolios K."/>
            <person name="Pagani I."/>
            <person name="Mavromatis K."/>
            <person name="Ovchinikova G."/>
            <person name="Pati A."/>
            <person name="Chen A."/>
            <person name="Palaniappan K."/>
            <person name="Land M."/>
            <person name="Hauser L."/>
            <person name="Brambilla E.M."/>
            <person name="Kannan K.P."/>
            <person name="Rohde M."/>
            <person name="Tindall B.J."/>
            <person name="Goker M."/>
            <person name="Detter J.C."/>
            <person name="Woyke T."/>
            <person name="Bristow J."/>
            <person name="Eisen J.A."/>
            <person name="Markowitz V."/>
            <person name="Hugenholtz P."/>
            <person name="Kyrpides N.C."/>
            <person name="Klenk H.P."/>
            <person name="Lapidus A."/>
        </authorList>
    </citation>
    <scope>NUCLEOTIDE SEQUENCE [LARGE SCALE GENOMIC DNA]</scope>
    <source>
        <strain evidence="10">ATCC 33744 / DSM 2228 / GSL</strain>
    </source>
</reference>
<feature type="site" description="Important for catalytic activity" evidence="7">
    <location>
        <position position="219"/>
    </location>
</feature>
<dbReference type="GO" id="GO:0140078">
    <property type="term" value="F:class I DNA-(apurinic or apyrimidinic site) endonuclease activity"/>
    <property type="evidence" value="ECO:0007669"/>
    <property type="project" value="UniProtKB-EC"/>
</dbReference>
<dbReference type="HOGENOM" id="CLU_027539_3_1_9"/>
<keyword evidence="6" id="KW-0464">Manganese</keyword>
<dbReference type="PATRIC" id="fig|572479.3.peg.1459"/>
<evidence type="ECO:0000256" key="6">
    <source>
        <dbReference type="PIRSR" id="PIRSR604808-2"/>
    </source>
</evidence>
<feature type="active site" evidence="5">
    <location>
        <position position="108"/>
    </location>
</feature>
<keyword evidence="2 6" id="KW-0479">Metal-binding</keyword>
<dbReference type="InterPro" id="IPR036691">
    <property type="entry name" value="Endo/exonu/phosph_ase_sf"/>
</dbReference>
<evidence type="ECO:0000259" key="8">
    <source>
        <dbReference type="Pfam" id="PF03372"/>
    </source>
</evidence>
<dbReference type="NCBIfam" id="TIGR00633">
    <property type="entry name" value="xth"/>
    <property type="match status" value="1"/>
</dbReference>
<protein>
    <submittedName>
        <fullName evidence="9">Exodeoxyribonuclease III Xth</fullName>
        <ecNumber evidence="9">4.2.99.18</ecNumber>
    </submittedName>
</protein>
<dbReference type="InterPro" id="IPR005135">
    <property type="entry name" value="Endo/exonuclease/phosphatase"/>
</dbReference>
<dbReference type="Proteomes" id="UP000006866">
    <property type="component" value="Chromosome"/>
</dbReference>
<dbReference type="KEGG" id="hpk:Hprae_1439"/>
<evidence type="ECO:0000256" key="4">
    <source>
        <dbReference type="ARBA" id="ARBA00022842"/>
    </source>
</evidence>
<gene>
    <name evidence="9" type="ordered locus">Hprae_1439</name>
</gene>
<accession>E3DNL6</accession>
<evidence type="ECO:0000313" key="10">
    <source>
        <dbReference type="Proteomes" id="UP000006866"/>
    </source>
</evidence>
<evidence type="ECO:0000256" key="1">
    <source>
        <dbReference type="ARBA" id="ARBA00007092"/>
    </source>
</evidence>
<feature type="binding site" evidence="6">
    <location>
        <position position="244"/>
    </location>
    <ligand>
        <name>Mg(2+)</name>
        <dbReference type="ChEBI" id="CHEBI:18420"/>
        <label>1</label>
    </ligand>
</feature>
<dbReference type="SUPFAM" id="SSF56219">
    <property type="entry name" value="DNase I-like"/>
    <property type="match status" value="1"/>
</dbReference>
<dbReference type="AlphaFoldDB" id="E3DNL6"/>
<dbReference type="STRING" id="572479.Hprae_1439"/>
<dbReference type="Gene3D" id="3.60.10.10">
    <property type="entry name" value="Endonuclease/exonuclease/phosphatase"/>
    <property type="match status" value="1"/>
</dbReference>
<feature type="site" description="Transition state stabilizer" evidence="7">
    <location>
        <position position="150"/>
    </location>
</feature>
<dbReference type="GO" id="GO:0006284">
    <property type="term" value="P:base-excision repair"/>
    <property type="evidence" value="ECO:0007669"/>
    <property type="project" value="TreeGrafter"/>
</dbReference>
<evidence type="ECO:0000313" key="9">
    <source>
        <dbReference type="EMBL" id="ADO77566.1"/>
    </source>
</evidence>
<comment type="similarity">
    <text evidence="1">Belongs to the DNA repair enzymes AP/ExoA family.</text>
</comment>
<dbReference type="NCBIfam" id="TIGR00195">
    <property type="entry name" value="exoDNase_III"/>
    <property type="match status" value="1"/>
</dbReference>
<dbReference type="FunFam" id="3.60.10.10:FF:000026">
    <property type="entry name" value="Exodeoxyribonuclease III"/>
    <property type="match status" value="1"/>
</dbReference>
<feature type="site" description="Interaction with DNA substrate" evidence="7">
    <location>
        <position position="245"/>
    </location>
</feature>
<evidence type="ECO:0000256" key="3">
    <source>
        <dbReference type="ARBA" id="ARBA00022801"/>
    </source>
</evidence>
<feature type="binding site" evidence="6">
    <location>
        <position position="35"/>
    </location>
    <ligand>
        <name>Mg(2+)</name>
        <dbReference type="ChEBI" id="CHEBI:18420"/>
        <label>1</label>
    </ligand>
</feature>
<keyword evidence="3" id="KW-0378">Hydrolase</keyword>
<keyword evidence="9" id="KW-0456">Lyase</keyword>
<dbReference type="EC" id="4.2.99.18" evidence="9"/>
<dbReference type="InterPro" id="IPR004808">
    <property type="entry name" value="AP_endonuc_1"/>
</dbReference>
<dbReference type="PANTHER" id="PTHR22748:SF6">
    <property type="entry name" value="DNA-(APURINIC OR APYRIMIDINIC SITE) ENDONUCLEASE"/>
    <property type="match status" value="1"/>
</dbReference>
<dbReference type="RefSeq" id="WP_014553589.1">
    <property type="nucleotide sequence ID" value="NC_017455.1"/>
</dbReference>
<comment type="cofactor">
    <cofactor evidence="6">
        <name>Mg(2+)</name>
        <dbReference type="ChEBI" id="CHEBI:18420"/>
    </cofactor>
    <cofactor evidence="6">
        <name>Mn(2+)</name>
        <dbReference type="ChEBI" id="CHEBI:29035"/>
    </cofactor>
    <text evidence="6">Probably binds two magnesium or manganese ions per subunit.</text>
</comment>
<dbReference type="PROSITE" id="PS51435">
    <property type="entry name" value="AP_NUCLEASE_F1_4"/>
    <property type="match status" value="1"/>
</dbReference>
<dbReference type="GO" id="GO:0046872">
    <property type="term" value="F:metal ion binding"/>
    <property type="evidence" value="ECO:0007669"/>
    <property type="project" value="UniProtKB-KW"/>
</dbReference>
<reference evidence="10" key="1">
    <citation type="submission" date="2010-10" db="EMBL/GenBank/DDBJ databases">
        <title>The complete genome of Halanaerobium praevalens DSM 2228.</title>
        <authorList>
            <consortium name="US DOE Joint Genome Institute (JGI-PGF)"/>
            <person name="Lucas S."/>
            <person name="Copeland A."/>
            <person name="Lapidus A."/>
            <person name="Glavina del Rio T."/>
            <person name="Dalin E."/>
            <person name="Tice H."/>
            <person name="Bruce D."/>
            <person name="Goodwin L."/>
            <person name="Pitluck S."/>
            <person name="Kyrpides N."/>
            <person name="Mavromatis K."/>
            <person name="Ivanova N."/>
            <person name="Ovchinnikova G."/>
            <person name="Chertkov O."/>
            <person name="Detter J.C."/>
            <person name="Han C."/>
            <person name="Larimer F."/>
            <person name="Land M."/>
            <person name="Hauser L."/>
            <person name="Markowitz V."/>
            <person name="Cheng J.-F."/>
            <person name="Hugenholtz P."/>
            <person name="Woyke T."/>
            <person name="Wu D."/>
            <person name="Tindall B."/>
            <person name="Pomrenke H.G."/>
            <person name="Brambilla E."/>
            <person name="Klenk H.-P."/>
            <person name="Eisen J.A."/>
        </authorList>
    </citation>
    <scope>NUCLEOTIDE SEQUENCE [LARGE SCALE GENOMIC DNA]</scope>
    <source>
        <strain evidence="10">ATCC 33744 / DSM 2228 / GSL</strain>
    </source>
</reference>
<feature type="active site" description="Proton donor/acceptor" evidence="5">
    <location>
        <position position="148"/>
    </location>
</feature>
<sequence>MRIYSWNVNGIRAVKKKGFLDWINNEQPDILGLQEIRIQDHQLKDDLRDLDNYYSYFNFGQKKGYSGVALYTKIEPLNVWSGIGIKRFDYEGRVIGAEFEDFYLLNIYFPNGRSSKKRLNYKLDFYDAILDYSENLRKKGKEVVICGDYNTAHHPIDLHDPASNKKTSGFMPIEREWLDKLEEKGYLDSYRYFNPEKECYSWWSYRTKARSRNAGWRIDYHFVSAGLESKLINADILTEVMGSDHCPVTITLALDEKK</sequence>
<dbReference type="eggNOG" id="COG0708">
    <property type="taxonomic scope" value="Bacteria"/>
</dbReference>
<feature type="binding site" evidence="6">
    <location>
        <position position="150"/>
    </location>
    <ligand>
        <name>Mg(2+)</name>
        <dbReference type="ChEBI" id="CHEBI:18420"/>
        <label>1</label>
    </ligand>
</feature>
<organism evidence="9 10">
    <name type="scientific">Halanaerobium praevalens (strain ATCC 33744 / DSM 2228 / GSL)</name>
    <dbReference type="NCBI Taxonomy" id="572479"/>
    <lineage>
        <taxon>Bacteria</taxon>
        <taxon>Bacillati</taxon>
        <taxon>Bacillota</taxon>
        <taxon>Clostridia</taxon>
        <taxon>Halanaerobiales</taxon>
        <taxon>Halanaerobiaceae</taxon>
        <taxon>Halanaerobium</taxon>
    </lineage>
</organism>
<feature type="domain" description="Endonuclease/exonuclease/phosphatase" evidence="8">
    <location>
        <begin position="5"/>
        <end position="245"/>
    </location>
</feature>
<feature type="binding site" evidence="6">
    <location>
        <position position="7"/>
    </location>
    <ligand>
        <name>Mg(2+)</name>
        <dbReference type="ChEBI" id="CHEBI:18420"/>
        <label>1</label>
    </ligand>
</feature>
<keyword evidence="4 6" id="KW-0460">Magnesium</keyword>
<evidence type="ECO:0000256" key="5">
    <source>
        <dbReference type="PIRSR" id="PIRSR604808-1"/>
    </source>
</evidence>
<feature type="binding site" evidence="6">
    <location>
        <position position="245"/>
    </location>
    <ligand>
        <name>Mg(2+)</name>
        <dbReference type="ChEBI" id="CHEBI:18420"/>
        <label>1</label>
    </ligand>
</feature>
<dbReference type="EMBL" id="CP002175">
    <property type="protein sequence ID" value="ADO77566.1"/>
    <property type="molecule type" value="Genomic_DNA"/>
</dbReference>
<evidence type="ECO:0000256" key="2">
    <source>
        <dbReference type="ARBA" id="ARBA00022723"/>
    </source>
</evidence>
<feature type="binding site" evidence="6">
    <location>
        <position position="148"/>
    </location>
    <ligand>
        <name>Mg(2+)</name>
        <dbReference type="ChEBI" id="CHEBI:18420"/>
        <label>1</label>
    </ligand>
</feature>
<proteinExistence type="inferred from homology"/>
<name>E3DNL6_HALPG</name>
<keyword evidence="10" id="KW-1185">Reference proteome</keyword>
<dbReference type="OrthoDB" id="9803914at2"/>
<dbReference type="Pfam" id="PF03372">
    <property type="entry name" value="Exo_endo_phos"/>
    <property type="match status" value="1"/>
</dbReference>
<dbReference type="PANTHER" id="PTHR22748">
    <property type="entry name" value="AP ENDONUCLEASE"/>
    <property type="match status" value="1"/>
</dbReference>
<dbReference type="GO" id="GO:0008311">
    <property type="term" value="F:double-stranded DNA 3'-5' DNA exonuclease activity"/>
    <property type="evidence" value="ECO:0007669"/>
    <property type="project" value="TreeGrafter"/>
</dbReference>